<feature type="region of interest" description="Disordered" evidence="1">
    <location>
        <begin position="179"/>
        <end position="199"/>
    </location>
</feature>
<dbReference type="PANTHER" id="PTHR20932">
    <property type="entry name" value="LYSM AND PUTATIVE PEPTIDOGLYCAN-BINDING DOMAIN-CONTAINING PROTEIN"/>
    <property type="match status" value="1"/>
</dbReference>
<dbReference type="HOGENOM" id="CLU_070842_0_0_1"/>
<sequence length="283" mass="31171">MSAEACCTCATLLADAKVPYDPDSEKPIVYNRRLSCCSREICALCQYKNPRFQNYCPFCQISSGPSVLPKEGLRLPPSYSKKTTTSASVEKDSPPPPSYDEAILSRDSSSRRPEDLHGSDTSTLPPSDTRDTIHHVDLDNDTLASLSLAYNVPVAVLRRHNNLFSDSLLAARKHVLIPRSHYDGPPLSTPPDPEEEGRKTRLRRWMVATKCADYGVATLYLKGSGGDLDTAVQAFRADEEWERDHPLQQPNKGKTKSQPSARRPLTSRVTRVGGASTLSGQLS</sequence>
<dbReference type="Gene3D" id="3.10.350.10">
    <property type="entry name" value="LysM domain"/>
    <property type="match status" value="1"/>
</dbReference>
<evidence type="ECO:0000313" key="2">
    <source>
        <dbReference type="EMBL" id="KIW40437.1"/>
    </source>
</evidence>
<reference evidence="2 3" key="1">
    <citation type="submission" date="2015-01" db="EMBL/GenBank/DDBJ databases">
        <title>The Genome Sequence of Exophiala oligosperma CBS72588.</title>
        <authorList>
            <consortium name="The Broad Institute Genomics Platform"/>
            <person name="Cuomo C."/>
            <person name="de Hoog S."/>
            <person name="Gorbushina A."/>
            <person name="Stielow B."/>
            <person name="Teixiera M."/>
            <person name="Abouelleil A."/>
            <person name="Chapman S.B."/>
            <person name="Priest M."/>
            <person name="Young S.K."/>
            <person name="Wortman J."/>
            <person name="Nusbaum C."/>
            <person name="Birren B."/>
        </authorList>
    </citation>
    <scope>NUCLEOTIDE SEQUENCE [LARGE SCALE GENOMIC DNA]</scope>
    <source>
        <strain evidence="2 3">CBS 72588</strain>
    </source>
</reference>
<gene>
    <name evidence="2" type="ORF">PV06_07638</name>
</gene>
<dbReference type="PANTHER" id="PTHR20932:SF31">
    <property type="entry name" value="RING-TYPE DOMAIN-CONTAINING PROTEIN"/>
    <property type="match status" value="1"/>
</dbReference>
<dbReference type="RefSeq" id="XP_016260653.1">
    <property type="nucleotide sequence ID" value="XM_016408899.1"/>
</dbReference>
<dbReference type="AlphaFoldDB" id="A0A0D2BSL0"/>
<feature type="compositionally biased region" description="Basic and acidic residues" evidence="1">
    <location>
        <begin position="108"/>
        <end position="118"/>
    </location>
</feature>
<evidence type="ECO:0000256" key="1">
    <source>
        <dbReference type="SAM" id="MobiDB-lite"/>
    </source>
</evidence>
<dbReference type="GeneID" id="27359712"/>
<name>A0A0D2BSL0_9EURO</name>
<dbReference type="VEuPathDB" id="FungiDB:PV06_07638"/>
<dbReference type="InterPro" id="IPR036779">
    <property type="entry name" value="LysM_dom_sf"/>
</dbReference>
<protein>
    <recommendedName>
        <fullName evidence="4">LysM domain-containing protein</fullName>
    </recommendedName>
</protein>
<keyword evidence="3" id="KW-1185">Reference proteome</keyword>
<dbReference type="EMBL" id="KN847338">
    <property type="protein sequence ID" value="KIW40437.1"/>
    <property type="molecule type" value="Genomic_DNA"/>
</dbReference>
<organism evidence="2 3">
    <name type="scientific">Exophiala oligosperma</name>
    <dbReference type="NCBI Taxonomy" id="215243"/>
    <lineage>
        <taxon>Eukaryota</taxon>
        <taxon>Fungi</taxon>
        <taxon>Dikarya</taxon>
        <taxon>Ascomycota</taxon>
        <taxon>Pezizomycotina</taxon>
        <taxon>Eurotiomycetes</taxon>
        <taxon>Chaetothyriomycetidae</taxon>
        <taxon>Chaetothyriales</taxon>
        <taxon>Herpotrichiellaceae</taxon>
        <taxon>Exophiala</taxon>
    </lineage>
</organism>
<evidence type="ECO:0008006" key="4">
    <source>
        <dbReference type="Google" id="ProtNLM"/>
    </source>
</evidence>
<dbReference type="InterPro" id="IPR018392">
    <property type="entry name" value="LysM"/>
</dbReference>
<proteinExistence type="predicted"/>
<feature type="region of interest" description="Disordered" evidence="1">
    <location>
        <begin position="72"/>
        <end position="133"/>
    </location>
</feature>
<accession>A0A0D2BSL0</accession>
<evidence type="ECO:0000313" key="3">
    <source>
        <dbReference type="Proteomes" id="UP000053342"/>
    </source>
</evidence>
<dbReference type="InterPro" id="IPR045030">
    <property type="entry name" value="LYSM1-4"/>
</dbReference>
<dbReference type="CDD" id="cd00118">
    <property type="entry name" value="LysM"/>
    <property type="match status" value="1"/>
</dbReference>
<dbReference type="OrthoDB" id="2107166at2759"/>
<feature type="region of interest" description="Disordered" evidence="1">
    <location>
        <begin position="239"/>
        <end position="283"/>
    </location>
</feature>
<dbReference type="Proteomes" id="UP000053342">
    <property type="component" value="Unassembled WGS sequence"/>
</dbReference>
<feature type="compositionally biased region" description="Polar residues" evidence="1">
    <location>
        <begin position="248"/>
        <end position="260"/>
    </location>
</feature>